<feature type="domain" description="ABC3 transporter permease C-terminal" evidence="7">
    <location>
        <begin position="391"/>
        <end position="506"/>
    </location>
</feature>
<evidence type="ECO:0000313" key="9">
    <source>
        <dbReference type="EMBL" id="MFD2522318.1"/>
    </source>
</evidence>
<feature type="transmembrane region" description="Helical" evidence="6">
    <location>
        <begin position="861"/>
        <end position="884"/>
    </location>
</feature>
<organism evidence="9 10">
    <name type="scientific">Emticicia soli</name>
    <dbReference type="NCBI Taxonomy" id="2027878"/>
    <lineage>
        <taxon>Bacteria</taxon>
        <taxon>Pseudomonadati</taxon>
        <taxon>Bacteroidota</taxon>
        <taxon>Cytophagia</taxon>
        <taxon>Cytophagales</taxon>
        <taxon>Leadbetterellaceae</taxon>
        <taxon>Emticicia</taxon>
    </lineage>
</organism>
<dbReference type="Proteomes" id="UP001597510">
    <property type="component" value="Unassembled WGS sequence"/>
</dbReference>
<feature type="transmembrane region" description="Helical" evidence="6">
    <location>
        <begin position="524"/>
        <end position="547"/>
    </location>
</feature>
<feature type="transmembrane region" description="Helical" evidence="6">
    <location>
        <begin position="385"/>
        <end position="407"/>
    </location>
</feature>
<reference evidence="10" key="1">
    <citation type="journal article" date="2019" name="Int. J. Syst. Evol. Microbiol.">
        <title>The Global Catalogue of Microorganisms (GCM) 10K type strain sequencing project: providing services to taxonomists for standard genome sequencing and annotation.</title>
        <authorList>
            <consortium name="The Broad Institute Genomics Platform"/>
            <consortium name="The Broad Institute Genome Sequencing Center for Infectious Disease"/>
            <person name="Wu L."/>
            <person name="Ma J."/>
        </authorList>
    </citation>
    <scope>NUCLEOTIDE SEQUENCE [LARGE SCALE GENOMIC DNA]</scope>
    <source>
        <strain evidence="10">KCTC 52344</strain>
    </source>
</reference>
<evidence type="ECO:0000256" key="2">
    <source>
        <dbReference type="ARBA" id="ARBA00022475"/>
    </source>
</evidence>
<evidence type="ECO:0000256" key="6">
    <source>
        <dbReference type="SAM" id="Phobius"/>
    </source>
</evidence>
<feature type="transmembrane region" description="Helical" evidence="6">
    <location>
        <begin position="775"/>
        <end position="799"/>
    </location>
</feature>
<evidence type="ECO:0000259" key="7">
    <source>
        <dbReference type="Pfam" id="PF02687"/>
    </source>
</evidence>
<keyword evidence="4 6" id="KW-1133">Transmembrane helix</keyword>
<feature type="transmembrane region" description="Helical" evidence="6">
    <location>
        <begin position="811"/>
        <end position="841"/>
    </location>
</feature>
<feature type="domain" description="MacB-like periplasmic core" evidence="8">
    <location>
        <begin position="115"/>
        <end position="328"/>
    </location>
</feature>
<comment type="subcellular location">
    <subcellularLocation>
        <location evidence="1">Cell membrane</location>
        <topology evidence="1">Multi-pass membrane protein</topology>
    </subcellularLocation>
</comment>
<evidence type="ECO:0000256" key="4">
    <source>
        <dbReference type="ARBA" id="ARBA00022989"/>
    </source>
</evidence>
<keyword evidence="10" id="KW-1185">Reference proteome</keyword>
<evidence type="ECO:0000256" key="1">
    <source>
        <dbReference type="ARBA" id="ARBA00004651"/>
    </source>
</evidence>
<keyword evidence="5 6" id="KW-0472">Membrane</keyword>
<feature type="transmembrane region" description="Helical" evidence="6">
    <location>
        <begin position="480"/>
        <end position="503"/>
    </location>
</feature>
<proteinExistence type="predicted"/>
<accession>A0ABW5JB90</accession>
<feature type="transmembrane region" description="Helical" evidence="6">
    <location>
        <begin position="436"/>
        <end position="460"/>
    </location>
</feature>
<gene>
    <name evidence="9" type="ORF">ACFSR2_15585</name>
</gene>
<dbReference type="InterPro" id="IPR047699">
    <property type="entry name" value="Permease_put_prefix"/>
</dbReference>
<feature type="domain" description="MacB-like periplasmic core" evidence="8">
    <location>
        <begin position="623"/>
        <end position="703"/>
    </location>
</feature>
<dbReference type="NCBIfam" id="NF038404">
    <property type="entry name" value="perm_prefix_2"/>
    <property type="match status" value="1"/>
</dbReference>
<dbReference type="PANTHER" id="PTHR30572">
    <property type="entry name" value="MEMBRANE COMPONENT OF TRANSPORTER-RELATED"/>
    <property type="match status" value="1"/>
</dbReference>
<name>A0ABW5JB90_9BACT</name>
<keyword evidence="2" id="KW-1003">Cell membrane</keyword>
<dbReference type="Pfam" id="PF12704">
    <property type="entry name" value="MacB_PCD"/>
    <property type="match status" value="2"/>
</dbReference>
<dbReference type="EMBL" id="JBHULC010000018">
    <property type="protein sequence ID" value="MFD2522318.1"/>
    <property type="molecule type" value="Genomic_DNA"/>
</dbReference>
<dbReference type="InterPro" id="IPR003838">
    <property type="entry name" value="ABC3_permease_C"/>
</dbReference>
<dbReference type="RefSeq" id="WP_340234494.1">
    <property type="nucleotide sequence ID" value="NZ_JBBEWC010000002.1"/>
</dbReference>
<sequence length="898" mass="99924">MKKQQESSSQHKQQPPRWADKLLEWFVAPHLLEYVQGDLHEDFYNQVSKVGLNKARRAYIWAVVHCLTPFFIKRKKTEYSYSYNKQSHKSPLFTHMLSSYFTIAFRNLWRHKAFTAINIVGLALGLAVCLLIVLFVSHESSYDSYHIGSDRMYRMTMNFRMDGKDMNFAYVSEPAGPALLREYPGVEAITLLRDDSDMLVKNGNSIFKEENIAFVDSNFFSFFALPMLKGNVTNVLTEPRTLVITKTTARKYFGDADAIGKTLEMGNLGLFRVTGVCEDVPSNTHFHYDMFGSVKSVNRGTKWLASGAHTYVRLRSGYSVQQLVAQSEKLVSKYASAEIKEFFGTSFSEFQQKGNRMGFSFQPITDIHLHSNLEDELEANSDVKYIYIFSAIAVFILLLACINFMNLSTAGSAGRSKEVGIRKVLGSVQSQLVSQFLIESVLLTFLALILALGFVVLLLPSFNDLTGKYFTLSAIFNWQLLLAAMGACLIIGLLAGSYPAFVLSSFKPIAVLKGKLQANLRSGWLRNSLVTGQFVVSIGIIIATIVAKQQLHFIQNKKVGFDKEQVLVLHDTQVLGDKLNAFKTELSGLSSVVKVSLAGFLPAGTSRESVDGIQFRDGARTGTHRNKSYFIDEDYLPTLGIRLAQGRNFVKSSSESSSVLINESAAKVYGFKNPIGQQISTIGDGSEGSKRTYTVVGVVKDFHFENMHQSIAPLVMFYGGDNTQLALRIQANDLPVLLNSIEKLWKAETDNPFAYSFLNERFNTIYQSEQRIGELFSVFAGLAIIIACLGLFGLAAFTTHQRTKEVGVRKVLGASVGSIVTLLLTNYLKLILLAIVIASPIAGYTMNQWLKDFAYKVDLSWWVFALAGVVAIFVAILTVSYQAIKAALVNPVKSLRSE</sequence>
<evidence type="ECO:0000313" key="10">
    <source>
        <dbReference type="Proteomes" id="UP001597510"/>
    </source>
</evidence>
<evidence type="ECO:0000256" key="5">
    <source>
        <dbReference type="ARBA" id="ARBA00023136"/>
    </source>
</evidence>
<comment type="caution">
    <text evidence="9">The sequence shown here is derived from an EMBL/GenBank/DDBJ whole genome shotgun (WGS) entry which is preliminary data.</text>
</comment>
<dbReference type="Pfam" id="PF02687">
    <property type="entry name" value="FtsX"/>
    <property type="match status" value="2"/>
</dbReference>
<feature type="transmembrane region" description="Helical" evidence="6">
    <location>
        <begin position="116"/>
        <end position="136"/>
    </location>
</feature>
<dbReference type="InterPro" id="IPR025857">
    <property type="entry name" value="MacB_PCD"/>
</dbReference>
<evidence type="ECO:0000259" key="8">
    <source>
        <dbReference type="Pfam" id="PF12704"/>
    </source>
</evidence>
<dbReference type="PANTHER" id="PTHR30572:SF18">
    <property type="entry name" value="ABC-TYPE MACROLIDE FAMILY EXPORT SYSTEM PERMEASE COMPONENT 2"/>
    <property type="match status" value="1"/>
</dbReference>
<evidence type="ECO:0000256" key="3">
    <source>
        <dbReference type="ARBA" id="ARBA00022692"/>
    </source>
</evidence>
<keyword evidence="3 6" id="KW-0812">Transmembrane</keyword>
<protein>
    <submittedName>
        <fullName evidence="9">ABC transporter permease</fullName>
    </submittedName>
</protein>
<dbReference type="InterPro" id="IPR050250">
    <property type="entry name" value="Macrolide_Exporter_MacB"/>
</dbReference>
<feature type="domain" description="ABC3 transporter permease C-terminal" evidence="7">
    <location>
        <begin position="778"/>
        <end position="887"/>
    </location>
</feature>